<reference evidence="1" key="1">
    <citation type="submission" date="2017-07" db="EMBL/GenBank/DDBJ databases">
        <authorList>
            <person name="Mikheyev A."/>
            <person name="Grau M."/>
        </authorList>
    </citation>
    <scope>NUCLEOTIDE SEQUENCE</scope>
    <source>
        <tissue evidence="1">Venom_gland</tissue>
    </source>
</reference>
<protein>
    <submittedName>
        <fullName evidence="1">Uncharacterized protein</fullName>
    </submittedName>
</protein>
<dbReference type="AlphaFoldDB" id="A0A2D4NG68"/>
<name>A0A2D4NG68_9SAUR</name>
<proteinExistence type="predicted"/>
<dbReference type="EMBL" id="IACM01178733">
    <property type="protein sequence ID" value="LAB44700.1"/>
    <property type="molecule type" value="Transcribed_RNA"/>
</dbReference>
<sequence length="122" mass="14258">MSQGAGCISHLYKVRNCKKKKKTSAPLKNYNFLKYSTFYLGAEHSCEMKPFFYLNLQIYNSNTECLSTVDRDYTDIQHMFGLINQNIIYECCIILFKYMRLLVACTSQCRTNSSQYDIIIVI</sequence>
<accession>A0A2D4NG68</accession>
<reference evidence="1" key="2">
    <citation type="submission" date="2017-11" db="EMBL/GenBank/DDBJ databases">
        <title>Coralsnake Venomics: Analyses of Venom Gland Transcriptomes and Proteomes of Six Brazilian Taxa.</title>
        <authorList>
            <person name="Aird S.D."/>
            <person name="Jorge da Silva N."/>
            <person name="Qiu L."/>
            <person name="Villar-Briones A."/>
            <person name="Aparecida-Saddi V."/>
            <person name="Campos-Telles M.P."/>
            <person name="Grau M."/>
            <person name="Mikheyev A.S."/>
        </authorList>
    </citation>
    <scope>NUCLEOTIDE SEQUENCE</scope>
    <source>
        <tissue evidence="1">Venom_gland</tissue>
    </source>
</reference>
<evidence type="ECO:0000313" key="1">
    <source>
        <dbReference type="EMBL" id="LAB44700.1"/>
    </source>
</evidence>
<organism evidence="1">
    <name type="scientific">Micrurus spixii</name>
    <name type="common">Amazon coral snake</name>
    <dbReference type="NCBI Taxonomy" id="129469"/>
    <lineage>
        <taxon>Eukaryota</taxon>
        <taxon>Metazoa</taxon>
        <taxon>Chordata</taxon>
        <taxon>Craniata</taxon>
        <taxon>Vertebrata</taxon>
        <taxon>Euteleostomi</taxon>
        <taxon>Lepidosauria</taxon>
        <taxon>Squamata</taxon>
        <taxon>Bifurcata</taxon>
        <taxon>Unidentata</taxon>
        <taxon>Episquamata</taxon>
        <taxon>Toxicofera</taxon>
        <taxon>Serpentes</taxon>
        <taxon>Colubroidea</taxon>
        <taxon>Elapidae</taxon>
        <taxon>Elapinae</taxon>
        <taxon>Micrurus</taxon>
    </lineage>
</organism>